<proteinExistence type="predicted"/>
<reference evidence="2 3" key="1">
    <citation type="submission" date="2017-08" db="EMBL/GenBank/DDBJ databases">
        <title>Infants hospitalized years apart are colonized by the same room-sourced microbial strains.</title>
        <authorList>
            <person name="Brooks B."/>
            <person name="Olm M.R."/>
            <person name="Firek B.A."/>
            <person name="Baker R."/>
            <person name="Thomas B.C."/>
            <person name="Morowitz M.J."/>
            <person name="Banfield J.F."/>
        </authorList>
    </citation>
    <scope>NUCLEOTIDE SEQUENCE [LARGE SCALE GENOMIC DNA]</scope>
    <source>
        <strain evidence="2">S2_003_000_R2_14</strain>
    </source>
</reference>
<organism evidence="2 3">
    <name type="scientific">Archangium gephyra</name>
    <dbReference type="NCBI Taxonomy" id="48"/>
    <lineage>
        <taxon>Bacteria</taxon>
        <taxon>Pseudomonadati</taxon>
        <taxon>Myxococcota</taxon>
        <taxon>Myxococcia</taxon>
        <taxon>Myxococcales</taxon>
        <taxon>Cystobacterineae</taxon>
        <taxon>Archangiaceae</taxon>
        <taxon>Archangium</taxon>
    </lineage>
</organism>
<name>A0A2W5T1V9_9BACT</name>
<gene>
    <name evidence="2" type="ORF">DI536_21860</name>
</gene>
<dbReference type="GO" id="GO:0004029">
    <property type="term" value="F:aldehyde dehydrogenase (NAD+) activity"/>
    <property type="evidence" value="ECO:0007669"/>
    <property type="project" value="TreeGrafter"/>
</dbReference>
<feature type="domain" description="NAD-dependent epimerase/dehydratase" evidence="1">
    <location>
        <begin position="7"/>
        <end position="219"/>
    </location>
</feature>
<dbReference type="GO" id="GO:0005737">
    <property type="term" value="C:cytoplasm"/>
    <property type="evidence" value="ECO:0007669"/>
    <property type="project" value="TreeGrafter"/>
</dbReference>
<sequence>MRRRTFLITGANGFLGAWLAKALVARGDTVRCLVREGSDASALEPVKHTIVHGDVTRPASLTAALEGVDTVFHLAGIRRGTTRDEFMTVNALGTQHVADAMVKSGAKRLVFVGSLAASGPSIGGVPRTESDALNPQEWYGESKAEAERIAFSFRDRLEVTSCRPARIVGPGDHENLTFFKLVKKGFILRIGGPERRLSFVDVEDVVDQLLLQADKPEAVGEAFFAASDETQSVEQLMRHVAGVMKRSARTLYLPPFVLTFLGAVADLISNLTGKKLPLNRKLARQLLAPGWTCRIDKARRLLGYEPKRSVNESLTRSAESYVQLGWL</sequence>
<dbReference type="InterPro" id="IPR036291">
    <property type="entry name" value="NAD(P)-bd_dom_sf"/>
</dbReference>
<dbReference type="InterPro" id="IPR001509">
    <property type="entry name" value="Epimerase_deHydtase"/>
</dbReference>
<dbReference type="Proteomes" id="UP000249061">
    <property type="component" value="Unassembled WGS sequence"/>
</dbReference>
<dbReference type="SUPFAM" id="SSF51735">
    <property type="entry name" value="NAD(P)-binding Rossmann-fold domains"/>
    <property type="match status" value="1"/>
</dbReference>
<dbReference type="PANTHER" id="PTHR48079:SF6">
    <property type="entry name" value="NAD(P)-BINDING DOMAIN-CONTAINING PROTEIN-RELATED"/>
    <property type="match status" value="1"/>
</dbReference>
<protein>
    <submittedName>
        <fullName evidence="2">NAD-dependent epimerase</fullName>
    </submittedName>
</protein>
<dbReference type="Gene3D" id="3.40.50.720">
    <property type="entry name" value="NAD(P)-binding Rossmann-like Domain"/>
    <property type="match status" value="1"/>
</dbReference>
<dbReference type="AlphaFoldDB" id="A0A2W5T1V9"/>
<comment type="caution">
    <text evidence="2">The sequence shown here is derived from an EMBL/GenBank/DDBJ whole genome shotgun (WGS) entry which is preliminary data.</text>
</comment>
<dbReference type="InterPro" id="IPR051783">
    <property type="entry name" value="NAD(P)-dependent_oxidoreduct"/>
</dbReference>
<accession>A0A2W5T1V9</accession>
<evidence type="ECO:0000313" key="2">
    <source>
        <dbReference type="EMBL" id="PZR09589.1"/>
    </source>
</evidence>
<dbReference type="Pfam" id="PF01370">
    <property type="entry name" value="Epimerase"/>
    <property type="match status" value="1"/>
</dbReference>
<evidence type="ECO:0000313" key="3">
    <source>
        <dbReference type="Proteomes" id="UP000249061"/>
    </source>
</evidence>
<dbReference type="EMBL" id="QFQP01000020">
    <property type="protein sequence ID" value="PZR09589.1"/>
    <property type="molecule type" value="Genomic_DNA"/>
</dbReference>
<evidence type="ECO:0000259" key="1">
    <source>
        <dbReference type="Pfam" id="PF01370"/>
    </source>
</evidence>
<dbReference type="PANTHER" id="PTHR48079">
    <property type="entry name" value="PROTEIN YEEZ"/>
    <property type="match status" value="1"/>
</dbReference>